<feature type="compositionally biased region" description="Basic and acidic residues" evidence="1">
    <location>
        <begin position="1"/>
        <end position="20"/>
    </location>
</feature>
<dbReference type="EMBL" id="MU167232">
    <property type="protein sequence ID" value="KAG0148861.1"/>
    <property type="molecule type" value="Genomic_DNA"/>
</dbReference>
<evidence type="ECO:0000256" key="1">
    <source>
        <dbReference type="SAM" id="MobiDB-lite"/>
    </source>
</evidence>
<keyword evidence="3" id="KW-1185">Reference proteome</keyword>
<feature type="region of interest" description="Disordered" evidence="1">
    <location>
        <begin position="68"/>
        <end position="115"/>
    </location>
</feature>
<feature type="region of interest" description="Disordered" evidence="1">
    <location>
        <begin position="1"/>
        <end position="49"/>
    </location>
</feature>
<evidence type="ECO:0000313" key="3">
    <source>
        <dbReference type="Proteomes" id="UP000886653"/>
    </source>
</evidence>
<comment type="caution">
    <text evidence="2">The sequence shown here is derived from an EMBL/GenBank/DDBJ whole genome shotgun (WGS) entry which is preliminary data.</text>
</comment>
<accession>A0A9P6NSQ8</accession>
<sequence length="115" mass="12336">MSTGKSDEEGPEEPGPRERQTLLANGPPQPQPEPSAPSLPTRLPLEPVYQPMNPLRRRSLTLPFATLNSTGFSQAKPSRARRPGGEVGRGAWWREDGWGPKGLEEAAAAGPGMLA</sequence>
<dbReference type="Proteomes" id="UP000886653">
    <property type="component" value="Unassembled WGS sequence"/>
</dbReference>
<protein>
    <submittedName>
        <fullName evidence="2">Uncharacterized protein</fullName>
    </submittedName>
</protein>
<reference evidence="2" key="1">
    <citation type="submission" date="2013-11" db="EMBL/GenBank/DDBJ databases">
        <title>Genome sequence of the fusiform rust pathogen reveals effectors for host alternation and coevolution with pine.</title>
        <authorList>
            <consortium name="DOE Joint Genome Institute"/>
            <person name="Smith K."/>
            <person name="Pendleton A."/>
            <person name="Kubisiak T."/>
            <person name="Anderson C."/>
            <person name="Salamov A."/>
            <person name="Aerts A."/>
            <person name="Riley R."/>
            <person name="Clum A."/>
            <person name="Lindquist E."/>
            <person name="Ence D."/>
            <person name="Campbell M."/>
            <person name="Kronenberg Z."/>
            <person name="Feau N."/>
            <person name="Dhillon B."/>
            <person name="Hamelin R."/>
            <person name="Burleigh J."/>
            <person name="Smith J."/>
            <person name="Yandell M."/>
            <person name="Nelson C."/>
            <person name="Grigoriev I."/>
            <person name="Davis J."/>
        </authorList>
    </citation>
    <scope>NUCLEOTIDE SEQUENCE</scope>
    <source>
        <strain evidence="2">G11</strain>
    </source>
</reference>
<feature type="compositionally biased region" description="Pro residues" evidence="1">
    <location>
        <begin position="27"/>
        <end position="37"/>
    </location>
</feature>
<evidence type="ECO:0000313" key="2">
    <source>
        <dbReference type="EMBL" id="KAG0148861.1"/>
    </source>
</evidence>
<proteinExistence type="predicted"/>
<name>A0A9P6NSQ8_9BASI</name>
<dbReference type="AlphaFoldDB" id="A0A9P6NSQ8"/>
<gene>
    <name evidence="2" type="ORF">CROQUDRAFT_105419</name>
</gene>
<feature type="compositionally biased region" description="Basic and acidic residues" evidence="1">
    <location>
        <begin position="92"/>
        <end position="104"/>
    </location>
</feature>
<organism evidence="2 3">
    <name type="scientific">Cronartium quercuum f. sp. fusiforme G11</name>
    <dbReference type="NCBI Taxonomy" id="708437"/>
    <lineage>
        <taxon>Eukaryota</taxon>
        <taxon>Fungi</taxon>
        <taxon>Dikarya</taxon>
        <taxon>Basidiomycota</taxon>
        <taxon>Pucciniomycotina</taxon>
        <taxon>Pucciniomycetes</taxon>
        <taxon>Pucciniales</taxon>
        <taxon>Coleosporiaceae</taxon>
        <taxon>Cronartium</taxon>
    </lineage>
</organism>